<dbReference type="EMBL" id="JACTNZ010000013">
    <property type="protein sequence ID" value="KAG5517717.1"/>
    <property type="molecule type" value="Genomic_DNA"/>
</dbReference>
<organism evidence="1 2">
    <name type="scientific">Rhododendron griersonianum</name>
    <dbReference type="NCBI Taxonomy" id="479676"/>
    <lineage>
        <taxon>Eukaryota</taxon>
        <taxon>Viridiplantae</taxon>
        <taxon>Streptophyta</taxon>
        <taxon>Embryophyta</taxon>
        <taxon>Tracheophyta</taxon>
        <taxon>Spermatophyta</taxon>
        <taxon>Magnoliopsida</taxon>
        <taxon>eudicotyledons</taxon>
        <taxon>Gunneridae</taxon>
        <taxon>Pentapetalae</taxon>
        <taxon>asterids</taxon>
        <taxon>Ericales</taxon>
        <taxon>Ericaceae</taxon>
        <taxon>Ericoideae</taxon>
        <taxon>Rhodoreae</taxon>
        <taxon>Rhododendron</taxon>
    </lineage>
</organism>
<keyword evidence="2" id="KW-1185">Reference proteome</keyword>
<gene>
    <name evidence="1" type="ORF">RHGRI_038186</name>
</gene>
<dbReference type="Proteomes" id="UP000823749">
    <property type="component" value="Chromosome 13"/>
</dbReference>
<dbReference type="AlphaFoldDB" id="A0AAV6I0J2"/>
<accession>A0AAV6I0J2</accession>
<proteinExistence type="predicted"/>
<evidence type="ECO:0000313" key="2">
    <source>
        <dbReference type="Proteomes" id="UP000823749"/>
    </source>
</evidence>
<reference evidence="1 2" key="1">
    <citation type="submission" date="2020-08" db="EMBL/GenBank/DDBJ databases">
        <title>Plant Genome Project.</title>
        <authorList>
            <person name="Zhang R.-G."/>
        </authorList>
    </citation>
    <scope>NUCLEOTIDE SEQUENCE [LARGE SCALE GENOMIC DNA]</scope>
    <source>
        <strain evidence="1">WSP0</strain>
        <tissue evidence="1">Leaf</tissue>
    </source>
</reference>
<evidence type="ECO:0000313" key="1">
    <source>
        <dbReference type="EMBL" id="KAG5517717.1"/>
    </source>
</evidence>
<name>A0AAV6I0J2_9ERIC</name>
<sequence>MHEDDVAESTLNTWKEILKKDGYAVKAGWPKADVPDIALKKASHIFARIDRLNQEATPKEKQRRCI</sequence>
<protein>
    <submittedName>
        <fullName evidence="1">Uncharacterized protein</fullName>
    </submittedName>
</protein>
<comment type="caution">
    <text evidence="1">The sequence shown here is derived from an EMBL/GenBank/DDBJ whole genome shotgun (WGS) entry which is preliminary data.</text>
</comment>